<dbReference type="Proteomes" id="UP000315295">
    <property type="component" value="Unassembled WGS sequence"/>
</dbReference>
<comment type="caution">
    <text evidence="1">The sequence shown here is derived from an EMBL/GenBank/DDBJ whole genome shotgun (WGS) entry which is preliminary data.</text>
</comment>
<dbReference type="InterPro" id="IPR009069">
    <property type="entry name" value="Cys_alpha_HP_mot_SF"/>
</dbReference>
<organism evidence="1 2">
    <name type="scientific">Malus baccata</name>
    <name type="common">Siberian crab apple</name>
    <name type="synonym">Pyrus baccata</name>
    <dbReference type="NCBI Taxonomy" id="106549"/>
    <lineage>
        <taxon>Eukaryota</taxon>
        <taxon>Viridiplantae</taxon>
        <taxon>Streptophyta</taxon>
        <taxon>Embryophyta</taxon>
        <taxon>Tracheophyta</taxon>
        <taxon>Spermatophyta</taxon>
        <taxon>Magnoliopsida</taxon>
        <taxon>eudicotyledons</taxon>
        <taxon>Gunneridae</taxon>
        <taxon>Pentapetalae</taxon>
        <taxon>rosids</taxon>
        <taxon>fabids</taxon>
        <taxon>Rosales</taxon>
        <taxon>Rosaceae</taxon>
        <taxon>Amygdaloideae</taxon>
        <taxon>Maleae</taxon>
        <taxon>Malus</taxon>
    </lineage>
</organism>
<reference evidence="1 2" key="1">
    <citation type="journal article" date="2019" name="G3 (Bethesda)">
        <title>Sequencing of a Wild Apple (Malus baccata) Genome Unravels the Differences Between Cultivated and Wild Apple Species Regarding Disease Resistance and Cold Tolerance.</title>
        <authorList>
            <person name="Chen X."/>
        </authorList>
    </citation>
    <scope>NUCLEOTIDE SEQUENCE [LARGE SCALE GENOMIC DNA]</scope>
    <source>
        <strain evidence="2">cv. Shandingzi</strain>
        <tissue evidence="1">Leaves</tissue>
    </source>
</reference>
<dbReference type="SUPFAM" id="SSF47072">
    <property type="entry name" value="Cysteine alpha-hairpin motif"/>
    <property type="match status" value="1"/>
</dbReference>
<proteinExistence type="predicted"/>
<accession>A0A540LDF8</accession>
<gene>
    <name evidence="1" type="ORF">C1H46_029940</name>
</gene>
<name>A0A540LDF8_MALBA</name>
<dbReference type="Gene3D" id="1.10.287.1130">
    <property type="entry name" value="CytochromE C oxidase copper chaperone"/>
    <property type="match status" value="1"/>
</dbReference>
<protein>
    <submittedName>
        <fullName evidence="1">Uncharacterized protein</fullName>
    </submittedName>
</protein>
<sequence length="63" mass="6939">MVQQESKEPCKKEACYIQACLSKNNFLPEKKIPPRPNAWCGDDLPQGAKAYGTLNAIKCGKGK</sequence>
<keyword evidence="2" id="KW-1185">Reference proteome</keyword>
<dbReference type="EMBL" id="VIEB01000634">
    <property type="protein sequence ID" value="TQD84505.1"/>
    <property type="molecule type" value="Genomic_DNA"/>
</dbReference>
<evidence type="ECO:0000313" key="1">
    <source>
        <dbReference type="EMBL" id="TQD84505.1"/>
    </source>
</evidence>
<dbReference type="AlphaFoldDB" id="A0A540LDF8"/>
<evidence type="ECO:0000313" key="2">
    <source>
        <dbReference type="Proteomes" id="UP000315295"/>
    </source>
</evidence>